<feature type="transmembrane region" description="Helical" evidence="3">
    <location>
        <begin position="20"/>
        <end position="38"/>
    </location>
</feature>
<evidence type="ECO:0000259" key="4">
    <source>
        <dbReference type="SMART" id="SM00331"/>
    </source>
</evidence>
<dbReference type="EMBL" id="BMUU01000001">
    <property type="protein sequence ID" value="GGY18887.1"/>
    <property type="molecule type" value="Genomic_DNA"/>
</dbReference>
<feature type="domain" description="PPM-type phosphatase" evidence="4">
    <location>
        <begin position="143"/>
        <end position="412"/>
    </location>
</feature>
<dbReference type="Proteomes" id="UP000600946">
    <property type="component" value="Unassembled WGS sequence"/>
</dbReference>
<dbReference type="InterPro" id="IPR052016">
    <property type="entry name" value="Bact_Sigma-Reg"/>
</dbReference>
<feature type="compositionally biased region" description="Polar residues" evidence="2">
    <location>
        <begin position="227"/>
        <end position="238"/>
    </location>
</feature>
<keyword evidence="3" id="KW-0472">Membrane</keyword>
<dbReference type="InterPro" id="IPR036457">
    <property type="entry name" value="PPM-type-like_dom_sf"/>
</dbReference>
<organism evidence="5 6">
    <name type="scientific">Streptomyces xanthochromogenes</name>
    <dbReference type="NCBI Taxonomy" id="67384"/>
    <lineage>
        <taxon>Bacteria</taxon>
        <taxon>Bacillati</taxon>
        <taxon>Actinomycetota</taxon>
        <taxon>Actinomycetes</taxon>
        <taxon>Kitasatosporales</taxon>
        <taxon>Streptomycetaceae</taxon>
        <taxon>Streptomyces</taxon>
    </lineage>
</organism>
<name>A0ABQ2ZNX4_9ACTN</name>
<sequence length="424" mass="44273">MDLQALRAARRRSLAPRHALLAVPFAMIALVTAGDLLVPPDVHLGPFLAAAPAVTASFAGPRTTGFIGAVAVLAQVVVAMVRGSVTDLNHTFQIITLLLISVFVTLFAHLREVHEKQLVQLRSVAEAAQQVVLRPLRERLGPLRVASVYLAAAADAQIGGDLYAAARTSHGSRLIIGDVRGKGLEAVGDAALVLGAFRAAAHQEADLPGLVDYLERAVAPDLDQSHHSPQPHRTTTSLRPDGHPGSSPSSGIDAQVGPGPGAETEDGFEADADVDDHSEAFITAALIDIPDLGHIVQLVSCGHPAPLLLRGGRVIALEVDHPAPPLGLAGLAESQLAMQSYPFEPGDILLLYTDGVLEARDEAGGFYPLAERAAAWTGTGPRALLSHLRDDLLAHTPTGTLGDDAAMVAIERLPAPTRRGASGP</sequence>
<gene>
    <name evidence="5" type="ORF">GCM10010326_09600</name>
</gene>
<proteinExistence type="predicted"/>
<dbReference type="SUPFAM" id="SSF81606">
    <property type="entry name" value="PP2C-like"/>
    <property type="match status" value="1"/>
</dbReference>
<comment type="caution">
    <text evidence="5">The sequence shown here is derived from an EMBL/GenBank/DDBJ whole genome shotgun (WGS) entry which is preliminary data.</text>
</comment>
<keyword evidence="3" id="KW-0812">Transmembrane</keyword>
<protein>
    <recommendedName>
        <fullName evidence="4">PPM-type phosphatase domain-containing protein</fullName>
    </recommendedName>
</protein>
<dbReference type="PANTHER" id="PTHR43156:SF2">
    <property type="entry name" value="STAGE II SPORULATION PROTEIN E"/>
    <property type="match status" value="1"/>
</dbReference>
<evidence type="ECO:0000256" key="3">
    <source>
        <dbReference type="SAM" id="Phobius"/>
    </source>
</evidence>
<evidence type="ECO:0000256" key="1">
    <source>
        <dbReference type="ARBA" id="ARBA00022801"/>
    </source>
</evidence>
<feature type="region of interest" description="Disordered" evidence="2">
    <location>
        <begin position="221"/>
        <end position="268"/>
    </location>
</feature>
<feature type="transmembrane region" description="Helical" evidence="3">
    <location>
        <begin position="91"/>
        <end position="110"/>
    </location>
</feature>
<keyword evidence="1" id="KW-0378">Hydrolase</keyword>
<accession>A0ABQ2ZNX4</accession>
<dbReference type="PANTHER" id="PTHR43156">
    <property type="entry name" value="STAGE II SPORULATION PROTEIN E-RELATED"/>
    <property type="match status" value="1"/>
</dbReference>
<dbReference type="RefSeq" id="WP_190026257.1">
    <property type="nucleotide sequence ID" value="NZ_BMUU01000001.1"/>
</dbReference>
<dbReference type="InterPro" id="IPR001932">
    <property type="entry name" value="PPM-type_phosphatase-like_dom"/>
</dbReference>
<keyword evidence="6" id="KW-1185">Reference proteome</keyword>
<feature type="transmembrane region" description="Helical" evidence="3">
    <location>
        <begin position="66"/>
        <end position="85"/>
    </location>
</feature>
<reference evidence="6" key="1">
    <citation type="journal article" date="2019" name="Int. J. Syst. Evol. Microbiol.">
        <title>The Global Catalogue of Microorganisms (GCM) 10K type strain sequencing project: providing services to taxonomists for standard genome sequencing and annotation.</title>
        <authorList>
            <consortium name="The Broad Institute Genomics Platform"/>
            <consortium name="The Broad Institute Genome Sequencing Center for Infectious Disease"/>
            <person name="Wu L."/>
            <person name="Ma J."/>
        </authorList>
    </citation>
    <scope>NUCLEOTIDE SEQUENCE [LARGE SCALE GENOMIC DNA]</scope>
    <source>
        <strain evidence="6">JCM 4594</strain>
    </source>
</reference>
<dbReference type="Pfam" id="PF07228">
    <property type="entry name" value="SpoIIE"/>
    <property type="match status" value="2"/>
</dbReference>
<dbReference type="SMART" id="SM00331">
    <property type="entry name" value="PP2C_SIG"/>
    <property type="match status" value="1"/>
</dbReference>
<dbReference type="GeneID" id="96288969"/>
<dbReference type="Gene3D" id="3.60.40.10">
    <property type="entry name" value="PPM-type phosphatase domain"/>
    <property type="match status" value="1"/>
</dbReference>
<evidence type="ECO:0000313" key="6">
    <source>
        <dbReference type="Proteomes" id="UP000600946"/>
    </source>
</evidence>
<evidence type="ECO:0000313" key="5">
    <source>
        <dbReference type="EMBL" id="GGY18887.1"/>
    </source>
</evidence>
<keyword evidence="3" id="KW-1133">Transmembrane helix</keyword>
<evidence type="ECO:0000256" key="2">
    <source>
        <dbReference type="SAM" id="MobiDB-lite"/>
    </source>
</evidence>